<protein>
    <submittedName>
        <fullName evidence="2">Uncharacterized protein</fullName>
    </submittedName>
</protein>
<dbReference type="RefSeq" id="WP_270120699.1">
    <property type="nucleotide sequence ID" value="NZ_BAAAOM010000004.1"/>
</dbReference>
<accession>A0A9X3SWP6</accession>
<sequence length="169" mass="17247">MSYPPAPPPPPGPPLGAVPEKMPGTTKGAVVLLWIVFGFGICGGGALAFGYSVLASLEEQGDAVIPDSYMPIMIASIVQLLIWTVLRAVFAVKIAHRSAGARKGAIILESVGVLLSIVSWLITPDIEMTGANTAGNTAGSVVGALIGIALAATIIGLLSTADSKHWCSE</sequence>
<feature type="transmembrane region" description="Helical" evidence="1">
    <location>
        <begin position="69"/>
        <end position="92"/>
    </location>
</feature>
<feature type="transmembrane region" description="Helical" evidence="1">
    <location>
        <begin position="142"/>
        <end position="161"/>
    </location>
</feature>
<evidence type="ECO:0000313" key="4">
    <source>
        <dbReference type="Proteomes" id="UP001145799"/>
    </source>
</evidence>
<keyword evidence="5" id="KW-1185">Reference proteome</keyword>
<proteinExistence type="predicted"/>
<dbReference type="Proteomes" id="UP001183604">
    <property type="component" value="Unassembled WGS sequence"/>
</dbReference>
<evidence type="ECO:0000256" key="1">
    <source>
        <dbReference type="SAM" id="Phobius"/>
    </source>
</evidence>
<evidence type="ECO:0000313" key="5">
    <source>
        <dbReference type="Proteomes" id="UP001183604"/>
    </source>
</evidence>
<dbReference type="Proteomes" id="UP001145799">
    <property type="component" value="Unassembled WGS sequence"/>
</dbReference>
<keyword evidence="1" id="KW-0812">Transmembrane</keyword>
<reference evidence="3 5" key="2">
    <citation type="submission" date="2023-07" db="EMBL/GenBank/DDBJ databases">
        <title>Sequencing the genomes of 1000 actinobacteria strains.</title>
        <authorList>
            <person name="Klenk H.-P."/>
        </authorList>
    </citation>
    <scope>NUCLEOTIDE SEQUENCE [LARGE SCALE GENOMIC DNA]</scope>
    <source>
        <strain evidence="3 5">DSM 44724</strain>
    </source>
</reference>
<name>A0A9X3SWP6_9ACTN</name>
<evidence type="ECO:0000313" key="3">
    <source>
        <dbReference type="EMBL" id="MDR7339298.1"/>
    </source>
</evidence>
<organism evidence="2 4">
    <name type="scientific">Glycomyces lechevalierae</name>
    <dbReference type="NCBI Taxonomy" id="256034"/>
    <lineage>
        <taxon>Bacteria</taxon>
        <taxon>Bacillati</taxon>
        <taxon>Actinomycetota</taxon>
        <taxon>Actinomycetes</taxon>
        <taxon>Glycomycetales</taxon>
        <taxon>Glycomycetaceae</taxon>
        <taxon>Glycomyces</taxon>
    </lineage>
</organism>
<keyword evidence="1" id="KW-0472">Membrane</keyword>
<dbReference type="EMBL" id="JAVDYD010000001">
    <property type="protein sequence ID" value="MDR7339298.1"/>
    <property type="molecule type" value="Genomic_DNA"/>
</dbReference>
<feature type="transmembrane region" description="Helical" evidence="1">
    <location>
        <begin position="29"/>
        <end position="49"/>
    </location>
</feature>
<reference evidence="2" key="1">
    <citation type="submission" date="2022-12" db="EMBL/GenBank/DDBJ databases">
        <title>Gycomyces niveus sp.nov., a novel actinomycete isolated from soil in Shouguang.</title>
        <authorList>
            <person name="Yang X."/>
        </authorList>
    </citation>
    <scope>NUCLEOTIDE SEQUENCE</scope>
    <source>
        <strain evidence="2">DSM 44724</strain>
    </source>
</reference>
<feature type="transmembrane region" description="Helical" evidence="1">
    <location>
        <begin position="104"/>
        <end position="122"/>
    </location>
</feature>
<dbReference type="EMBL" id="JAPZVQ010000002">
    <property type="protein sequence ID" value="MDA1384271.1"/>
    <property type="molecule type" value="Genomic_DNA"/>
</dbReference>
<comment type="caution">
    <text evidence="2">The sequence shown here is derived from an EMBL/GenBank/DDBJ whole genome shotgun (WGS) entry which is preliminary data.</text>
</comment>
<keyword evidence="1" id="KW-1133">Transmembrane helix</keyword>
<evidence type="ECO:0000313" key="2">
    <source>
        <dbReference type="EMBL" id="MDA1384271.1"/>
    </source>
</evidence>
<dbReference type="AlphaFoldDB" id="A0A9X3SWP6"/>
<gene>
    <name evidence="3" type="ORF">J2S69_003017</name>
    <name evidence="2" type="ORF">O2L01_04685</name>
</gene>